<dbReference type="EMBL" id="ML122283">
    <property type="protein sequence ID" value="RPD57072.1"/>
    <property type="molecule type" value="Genomic_DNA"/>
</dbReference>
<proteinExistence type="predicted"/>
<dbReference type="OrthoDB" id="2749210at2759"/>
<name>A0A5C2S108_9APHY</name>
<feature type="compositionally biased region" description="Low complexity" evidence="1">
    <location>
        <begin position="289"/>
        <end position="315"/>
    </location>
</feature>
<feature type="region of interest" description="Disordered" evidence="1">
    <location>
        <begin position="190"/>
        <end position="343"/>
    </location>
</feature>
<evidence type="ECO:0000313" key="2">
    <source>
        <dbReference type="EMBL" id="RPD57072.1"/>
    </source>
</evidence>
<feature type="compositionally biased region" description="Polar residues" evidence="1">
    <location>
        <begin position="269"/>
        <end position="283"/>
    </location>
</feature>
<gene>
    <name evidence="2" type="ORF">L227DRAFT_613950</name>
</gene>
<evidence type="ECO:0000313" key="3">
    <source>
        <dbReference type="Proteomes" id="UP000313359"/>
    </source>
</evidence>
<keyword evidence="3" id="KW-1185">Reference proteome</keyword>
<sequence>MPRTHQLLPESQEVTEGLPVSSHTYTILLERDEKDTIRAYAPRTFLERARRGAYTYVFFFARAPPLLAHGLWGDLWLRITPGAEGIYYKDRDERWVPLRRGALRTEVTRQPIYHPWLGKRTLQFDGTKLGWFRSNEWLRSRTSWDEWLRFQVAVPSLPDGRVEWVARYLAQRMSSVTTGKPGEAVARVTLPQTSGSSRPVAPASGTIVASPRSEANKLAAPSSSNKDASLSPDSEPRTTTSYPSTEPMATSSSSSCTSGTVSSSLESGATPSSSDFQTTSAPSQPDAVSPSSGIESSSSSSSSKPHTKPSKLSSSNDKATSSLKENAPRSHTKRTPPTGPRRLVRTGLMVALLSSHIRAVPLQDSTNIRPVRNVAPRPGSTKELDSTFLTKSAPRAQVVAKPPAIIVKQEENHPPLLGIKRPRVADSAVSADDAPSKRIKTEEDEDSARQFLRPATDGQEKVAKQENQDILPDTVDAHDHAKLVLVPTGQPSLETRRDSAVGKFLASLPVPLDHHAALFLSLGIADMSYIKAIASMPVHILNELVFALEDHGLNFVEALVLRDALDALPTQKNCLLRRADFAERPWDSVDVFLNSLRPSMIHHAPAFRGVGLHVNAHVAALVVMEAHHYAAFETKLRRKGLSWMDCFIFRVAVQGY</sequence>
<feature type="compositionally biased region" description="Low complexity" evidence="1">
    <location>
        <begin position="244"/>
        <end position="267"/>
    </location>
</feature>
<organism evidence="2 3">
    <name type="scientific">Lentinus tigrinus ALCF2SS1-6</name>
    <dbReference type="NCBI Taxonomy" id="1328759"/>
    <lineage>
        <taxon>Eukaryota</taxon>
        <taxon>Fungi</taxon>
        <taxon>Dikarya</taxon>
        <taxon>Basidiomycota</taxon>
        <taxon>Agaricomycotina</taxon>
        <taxon>Agaricomycetes</taxon>
        <taxon>Polyporales</taxon>
        <taxon>Polyporaceae</taxon>
        <taxon>Lentinus</taxon>
    </lineage>
</organism>
<accession>A0A5C2S108</accession>
<feature type="region of interest" description="Disordered" evidence="1">
    <location>
        <begin position="417"/>
        <end position="461"/>
    </location>
</feature>
<evidence type="ECO:0000256" key="1">
    <source>
        <dbReference type="SAM" id="MobiDB-lite"/>
    </source>
</evidence>
<protein>
    <submittedName>
        <fullName evidence="2">Uncharacterized protein</fullName>
    </submittedName>
</protein>
<dbReference type="AlphaFoldDB" id="A0A5C2S108"/>
<dbReference type="Proteomes" id="UP000313359">
    <property type="component" value="Unassembled WGS sequence"/>
</dbReference>
<reference evidence="2" key="1">
    <citation type="journal article" date="2018" name="Genome Biol. Evol.">
        <title>Genomics and development of Lentinus tigrinus, a white-rot wood-decaying mushroom with dimorphic fruiting bodies.</title>
        <authorList>
            <person name="Wu B."/>
            <person name="Xu Z."/>
            <person name="Knudson A."/>
            <person name="Carlson A."/>
            <person name="Chen N."/>
            <person name="Kovaka S."/>
            <person name="LaButti K."/>
            <person name="Lipzen A."/>
            <person name="Pennachio C."/>
            <person name="Riley R."/>
            <person name="Schakwitz W."/>
            <person name="Umezawa K."/>
            <person name="Ohm R.A."/>
            <person name="Grigoriev I.V."/>
            <person name="Nagy L.G."/>
            <person name="Gibbons J."/>
            <person name="Hibbett D."/>
        </authorList>
    </citation>
    <scope>NUCLEOTIDE SEQUENCE [LARGE SCALE GENOMIC DNA]</scope>
    <source>
        <strain evidence="2">ALCF2SS1-6</strain>
    </source>
</reference>
<feature type="compositionally biased region" description="Polar residues" evidence="1">
    <location>
        <begin position="221"/>
        <end position="243"/>
    </location>
</feature>